<evidence type="ECO:0000256" key="1">
    <source>
        <dbReference type="SAM" id="MobiDB-lite"/>
    </source>
</evidence>
<name>A0A7J0BJ88_9BACT</name>
<evidence type="ECO:0000313" key="2">
    <source>
        <dbReference type="EMBL" id="GFM33144.1"/>
    </source>
</evidence>
<dbReference type="AlphaFoldDB" id="A0A7J0BJ88"/>
<reference evidence="2 3" key="1">
    <citation type="submission" date="2020-05" db="EMBL/GenBank/DDBJ databases">
        <title>Draft genome sequence of Desulfovibrio sp. strain HN2T.</title>
        <authorList>
            <person name="Ueno A."/>
            <person name="Tamazawa S."/>
            <person name="Tamamura S."/>
            <person name="Murakami T."/>
            <person name="Kiyama T."/>
            <person name="Inomata H."/>
            <person name="Amano Y."/>
            <person name="Miyakawa K."/>
            <person name="Tamaki H."/>
            <person name="Naganuma T."/>
            <person name="Kaneko K."/>
        </authorList>
    </citation>
    <scope>NUCLEOTIDE SEQUENCE [LARGE SCALE GENOMIC DNA]</scope>
    <source>
        <strain evidence="2 3">HN2</strain>
    </source>
</reference>
<sequence length="165" mass="17878">MKIRSEQVDALQQQEEVRKRSKTGGEGFGDLFAQELGRQDEASKTQATVPPVGARAMVLDPLLMANPVEEAGAVEGTGTEAAGLVGQLDGMLDKWELYSRQIGAAESPDLKGAYGTLESISGDLSQLKEQNPELSARYPDLGSVVNELEVMSFTERFKINRGDYV</sequence>
<evidence type="ECO:0000313" key="3">
    <source>
        <dbReference type="Proteomes" id="UP000503840"/>
    </source>
</evidence>
<comment type="caution">
    <text evidence="2">The sequence shown here is derived from an EMBL/GenBank/DDBJ whole genome shotgun (WGS) entry which is preliminary data.</text>
</comment>
<feature type="region of interest" description="Disordered" evidence="1">
    <location>
        <begin position="1"/>
        <end position="48"/>
    </location>
</feature>
<proteinExistence type="predicted"/>
<dbReference type="Proteomes" id="UP000503840">
    <property type="component" value="Unassembled WGS sequence"/>
</dbReference>
<dbReference type="RefSeq" id="WP_174404827.1">
    <property type="nucleotide sequence ID" value="NZ_BLVO01000013.1"/>
</dbReference>
<gene>
    <name evidence="2" type="ORF">DSM101010T_15090</name>
</gene>
<protein>
    <submittedName>
        <fullName evidence="2">Uncharacterized protein</fullName>
    </submittedName>
</protein>
<organism evidence="2 3">
    <name type="scientific">Desulfovibrio subterraneus</name>
    <dbReference type="NCBI Taxonomy" id="2718620"/>
    <lineage>
        <taxon>Bacteria</taxon>
        <taxon>Pseudomonadati</taxon>
        <taxon>Thermodesulfobacteriota</taxon>
        <taxon>Desulfovibrionia</taxon>
        <taxon>Desulfovibrionales</taxon>
        <taxon>Desulfovibrionaceae</taxon>
        <taxon>Desulfovibrio</taxon>
    </lineage>
</organism>
<dbReference type="EMBL" id="BLVO01000013">
    <property type="protein sequence ID" value="GFM33144.1"/>
    <property type="molecule type" value="Genomic_DNA"/>
</dbReference>
<accession>A0A7J0BJ88</accession>
<keyword evidence="3" id="KW-1185">Reference proteome</keyword>